<accession>A0A2I0HLB2</accession>
<dbReference type="GO" id="GO:0016787">
    <property type="term" value="F:hydrolase activity"/>
    <property type="evidence" value="ECO:0007669"/>
    <property type="project" value="TreeGrafter"/>
</dbReference>
<dbReference type="PANTHER" id="PTHR10426">
    <property type="entry name" value="STRICTOSIDINE SYNTHASE-RELATED"/>
    <property type="match status" value="1"/>
</dbReference>
<dbReference type="InterPro" id="IPR011042">
    <property type="entry name" value="6-blade_b-propeller_TolB-like"/>
</dbReference>
<feature type="domain" description="Strictosidine synthase conserved region" evidence="6">
    <location>
        <begin position="17"/>
        <end position="100"/>
    </location>
</feature>
<keyword evidence="3" id="KW-0597">Phosphoprotein</keyword>
<dbReference type="GO" id="GO:0012505">
    <property type="term" value="C:endomembrane system"/>
    <property type="evidence" value="ECO:0007669"/>
    <property type="project" value="TreeGrafter"/>
</dbReference>
<evidence type="ECO:0000313" key="8">
    <source>
        <dbReference type="Proteomes" id="UP000233551"/>
    </source>
</evidence>
<dbReference type="GO" id="GO:0005773">
    <property type="term" value="C:vacuole"/>
    <property type="evidence" value="ECO:0007669"/>
    <property type="project" value="UniProtKB-SubCell"/>
</dbReference>
<dbReference type="Gene3D" id="2.120.10.30">
    <property type="entry name" value="TolB, C-terminal domain"/>
    <property type="match status" value="1"/>
</dbReference>
<proteinExistence type="inferred from homology"/>
<evidence type="ECO:0000256" key="4">
    <source>
        <dbReference type="ARBA" id="ARBA00022554"/>
    </source>
</evidence>
<dbReference type="STRING" id="22663.A0A2I0HLB2"/>
<keyword evidence="4" id="KW-0926">Vacuole</keyword>
<comment type="similarity">
    <text evidence="2">Belongs to the strictosidine synthase family.</text>
</comment>
<evidence type="ECO:0000256" key="5">
    <source>
        <dbReference type="ARBA" id="ARBA00023180"/>
    </source>
</evidence>
<sequence length="118" mass="12897">MELLTNEAEGVKIKLVDGVDVADAGTIYFTDASQKYGPKEAALDLLEGRPHGRLMSFHPRTRRTEVLVHNLHFPNGVAVSPNQDFVVFCETLIRSISQYDTSTGPTFSFCGAVLINAA</sequence>
<reference evidence="7 8" key="1">
    <citation type="submission" date="2017-11" db="EMBL/GenBank/DDBJ databases">
        <title>De-novo sequencing of pomegranate (Punica granatum L.) genome.</title>
        <authorList>
            <person name="Akparov Z."/>
            <person name="Amiraslanov A."/>
            <person name="Hajiyeva S."/>
            <person name="Abbasov M."/>
            <person name="Kaur K."/>
            <person name="Hamwieh A."/>
            <person name="Solovyev V."/>
            <person name="Salamov A."/>
            <person name="Braich B."/>
            <person name="Kosarev P."/>
            <person name="Mahmoud A."/>
            <person name="Hajiyev E."/>
            <person name="Babayeva S."/>
            <person name="Izzatullayeva V."/>
            <person name="Mammadov A."/>
            <person name="Mammadov A."/>
            <person name="Sharifova S."/>
            <person name="Ojaghi J."/>
            <person name="Eynullazada K."/>
            <person name="Bayramov B."/>
            <person name="Abdulazimova A."/>
            <person name="Shahmuradov I."/>
        </authorList>
    </citation>
    <scope>NUCLEOTIDE SEQUENCE [LARGE SCALE GENOMIC DNA]</scope>
    <source>
        <strain evidence="8">cv. AG2017</strain>
        <tissue evidence="7">Leaf</tissue>
    </source>
</reference>
<keyword evidence="5" id="KW-0325">Glycoprotein</keyword>
<evidence type="ECO:0000256" key="3">
    <source>
        <dbReference type="ARBA" id="ARBA00022553"/>
    </source>
</evidence>
<dbReference type="PANTHER" id="PTHR10426:SF88">
    <property type="entry name" value="ADIPOCYTE PLASMA MEMBRANE-ASSOCIATED PROTEIN HEMOMUCIN-RELATED"/>
    <property type="match status" value="1"/>
</dbReference>
<dbReference type="Proteomes" id="UP000233551">
    <property type="component" value="Unassembled WGS sequence"/>
</dbReference>
<dbReference type="Pfam" id="PF03088">
    <property type="entry name" value="Str_synth"/>
    <property type="match status" value="1"/>
</dbReference>
<evidence type="ECO:0000256" key="2">
    <source>
        <dbReference type="ARBA" id="ARBA00009191"/>
    </source>
</evidence>
<keyword evidence="8" id="KW-1185">Reference proteome</keyword>
<organism evidence="7 8">
    <name type="scientific">Punica granatum</name>
    <name type="common">Pomegranate</name>
    <dbReference type="NCBI Taxonomy" id="22663"/>
    <lineage>
        <taxon>Eukaryota</taxon>
        <taxon>Viridiplantae</taxon>
        <taxon>Streptophyta</taxon>
        <taxon>Embryophyta</taxon>
        <taxon>Tracheophyta</taxon>
        <taxon>Spermatophyta</taxon>
        <taxon>Magnoliopsida</taxon>
        <taxon>eudicotyledons</taxon>
        <taxon>Gunneridae</taxon>
        <taxon>Pentapetalae</taxon>
        <taxon>rosids</taxon>
        <taxon>malvids</taxon>
        <taxon>Myrtales</taxon>
        <taxon>Lythraceae</taxon>
        <taxon>Punica</taxon>
    </lineage>
</organism>
<comment type="caution">
    <text evidence="7">The sequence shown here is derived from an EMBL/GenBank/DDBJ whole genome shotgun (WGS) entry which is preliminary data.</text>
</comment>
<comment type="subcellular location">
    <subcellularLocation>
        <location evidence="1">Vacuole</location>
    </subcellularLocation>
</comment>
<dbReference type="SUPFAM" id="SSF63829">
    <property type="entry name" value="Calcium-dependent phosphotriesterase"/>
    <property type="match status" value="1"/>
</dbReference>
<evidence type="ECO:0000313" key="7">
    <source>
        <dbReference type="EMBL" id="PKI32522.1"/>
    </source>
</evidence>
<protein>
    <recommendedName>
        <fullName evidence="6">Strictosidine synthase conserved region domain-containing protein</fullName>
    </recommendedName>
</protein>
<evidence type="ECO:0000256" key="1">
    <source>
        <dbReference type="ARBA" id="ARBA00004116"/>
    </source>
</evidence>
<name>A0A2I0HLB2_PUNGR</name>
<gene>
    <name evidence="7" type="ORF">CRG98_047086</name>
</gene>
<evidence type="ECO:0000259" key="6">
    <source>
        <dbReference type="Pfam" id="PF03088"/>
    </source>
</evidence>
<dbReference type="EMBL" id="PGOL01007537">
    <property type="protein sequence ID" value="PKI32522.1"/>
    <property type="molecule type" value="Genomic_DNA"/>
</dbReference>
<dbReference type="AlphaFoldDB" id="A0A2I0HLB2"/>
<dbReference type="InterPro" id="IPR018119">
    <property type="entry name" value="Strictosidine_synth_cons-reg"/>
</dbReference>